<dbReference type="Pfam" id="PF00149">
    <property type="entry name" value="Metallophos"/>
    <property type="match status" value="1"/>
</dbReference>
<sequence length="363" mass="40534">MSDNIAPKIATKLVRFLVVSDTHNLRLRNDRSLPFRSPPPDVDVVLHCGDLTDYGTAEDLRYAVEMIGSIKAELRLVIAGNHDLGLDRDTWLRLGGGEDAQKEAVQVMRGDFAQTHGVTYLPEGTYQFDLTNGARFSIYASPRTPLWARNAFQFPAGEDPWNPPEAGVAPECVTNTSTEQSRIPAGVDIVMTHGPPHQVLDLTPTKKGPDANAGCQCLRRAITRVRPRLHCFGHIHQSYGAQRVDWEDQENEHDFTLLPREPDGPIETWRRRYSKLSPASVEAFALRKQTLFINAAIGNYHNKPRRMPWIVELDLPTSTFGSSSMQQEKVQQTEVNDSVFLHSSLSSEQSPSAKDSDHSSAKE</sequence>
<feature type="domain" description="Calcineurin-like phosphoesterase" evidence="2">
    <location>
        <begin position="15"/>
        <end position="237"/>
    </location>
</feature>
<dbReference type="AlphaFoldDB" id="A0A517L962"/>
<dbReference type="OrthoDB" id="630188at2759"/>
<gene>
    <name evidence="3" type="ORF">FKW77_004657</name>
</gene>
<dbReference type="SUPFAM" id="SSF56300">
    <property type="entry name" value="Metallo-dependent phosphatases"/>
    <property type="match status" value="1"/>
</dbReference>
<feature type="region of interest" description="Disordered" evidence="1">
    <location>
        <begin position="321"/>
        <end position="363"/>
    </location>
</feature>
<dbReference type="GO" id="GO:0016787">
    <property type="term" value="F:hydrolase activity"/>
    <property type="evidence" value="ECO:0007669"/>
    <property type="project" value="InterPro"/>
</dbReference>
<keyword evidence="4" id="KW-1185">Reference proteome</keyword>
<dbReference type="CDD" id="cd07379">
    <property type="entry name" value="MPP_239FB"/>
    <property type="match status" value="1"/>
</dbReference>
<dbReference type="Gene3D" id="3.60.21.10">
    <property type="match status" value="1"/>
</dbReference>
<feature type="compositionally biased region" description="Basic and acidic residues" evidence="1">
    <location>
        <begin position="354"/>
        <end position="363"/>
    </location>
</feature>
<evidence type="ECO:0000313" key="3">
    <source>
        <dbReference type="EMBL" id="QDS72171.1"/>
    </source>
</evidence>
<dbReference type="InterPro" id="IPR004843">
    <property type="entry name" value="Calcineurin-like_PHP"/>
</dbReference>
<dbReference type="InterPro" id="IPR029052">
    <property type="entry name" value="Metallo-depent_PP-like"/>
</dbReference>
<evidence type="ECO:0000256" key="1">
    <source>
        <dbReference type="SAM" id="MobiDB-lite"/>
    </source>
</evidence>
<dbReference type="EMBL" id="CP042191">
    <property type="protein sequence ID" value="QDS72171.1"/>
    <property type="molecule type" value="Genomic_DNA"/>
</dbReference>
<feature type="compositionally biased region" description="Low complexity" evidence="1">
    <location>
        <begin position="338"/>
        <end position="352"/>
    </location>
</feature>
<dbReference type="PANTHER" id="PTHR12905:SF0">
    <property type="entry name" value="CALCINEURIN-LIKE PHOSPHOESTERASE DOMAIN-CONTAINING PROTEIN"/>
    <property type="match status" value="1"/>
</dbReference>
<dbReference type="Proteomes" id="UP000316270">
    <property type="component" value="Chromosome 7"/>
</dbReference>
<proteinExistence type="predicted"/>
<name>A0A517L962_9PEZI</name>
<protein>
    <recommendedName>
        <fullName evidence="2">Calcineurin-like phosphoesterase domain-containing protein</fullName>
    </recommendedName>
</protein>
<dbReference type="PANTHER" id="PTHR12905">
    <property type="entry name" value="METALLOPHOSPHOESTERASE"/>
    <property type="match status" value="1"/>
</dbReference>
<evidence type="ECO:0000313" key="4">
    <source>
        <dbReference type="Proteomes" id="UP000316270"/>
    </source>
</evidence>
<feature type="compositionally biased region" description="Polar residues" evidence="1">
    <location>
        <begin position="321"/>
        <end position="336"/>
    </location>
</feature>
<reference evidence="3 4" key="1">
    <citation type="submission" date="2019-07" db="EMBL/GenBank/DDBJ databases">
        <title>Finished genome of Venturia effusa.</title>
        <authorList>
            <person name="Young C.A."/>
            <person name="Cox M.P."/>
            <person name="Ganley A.R.D."/>
            <person name="David W.J."/>
        </authorList>
    </citation>
    <scope>NUCLEOTIDE SEQUENCE [LARGE SCALE GENOMIC DNA]</scope>
    <source>
        <strain evidence="4">albino</strain>
    </source>
</reference>
<organism evidence="3 4">
    <name type="scientific">Venturia effusa</name>
    <dbReference type="NCBI Taxonomy" id="50376"/>
    <lineage>
        <taxon>Eukaryota</taxon>
        <taxon>Fungi</taxon>
        <taxon>Dikarya</taxon>
        <taxon>Ascomycota</taxon>
        <taxon>Pezizomycotina</taxon>
        <taxon>Dothideomycetes</taxon>
        <taxon>Pleosporomycetidae</taxon>
        <taxon>Venturiales</taxon>
        <taxon>Venturiaceae</taxon>
        <taxon>Venturia</taxon>
    </lineage>
</organism>
<evidence type="ECO:0000259" key="2">
    <source>
        <dbReference type="Pfam" id="PF00149"/>
    </source>
</evidence>
<accession>A0A517L962</accession>
<dbReference type="InterPro" id="IPR051693">
    <property type="entry name" value="UPF0046_metallophosphoest"/>
</dbReference>